<feature type="transmembrane region" description="Helical" evidence="9">
    <location>
        <begin position="80"/>
        <end position="98"/>
    </location>
</feature>
<dbReference type="SMART" id="SM00155">
    <property type="entry name" value="PLDc"/>
    <property type="match status" value="2"/>
</dbReference>
<dbReference type="EC" id="2.7.8.-" evidence="8"/>
<comment type="subcellular location">
    <subcellularLocation>
        <location evidence="1">Cell membrane</location>
    </subcellularLocation>
</comment>
<keyword evidence="4 9" id="KW-0812">Transmembrane</keyword>
<name>A0ABV1J527_9FIRM</name>
<dbReference type="Pfam" id="PF13091">
    <property type="entry name" value="PLDc_2"/>
    <property type="match status" value="2"/>
</dbReference>
<dbReference type="InterPro" id="IPR025202">
    <property type="entry name" value="PLD-like_dom"/>
</dbReference>
<dbReference type="CDD" id="cd09154">
    <property type="entry name" value="PLDc_SMU_988_like_1"/>
    <property type="match status" value="1"/>
</dbReference>
<accession>A0ABV1J527</accession>
<dbReference type="PROSITE" id="PS50035">
    <property type="entry name" value="PLD"/>
    <property type="match status" value="2"/>
</dbReference>
<reference evidence="11 12" key="1">
    <citation type="submission" date="2024-04" db="EMBL/GenBank/DDBJ databases">
        <title>Human intestinal bacterial collection.</title>
        <authorList>
            <person name="Pauvert C."/>
            <person name="Hitch T.C.A."/>
            <person name="Clavel T."/>
        </authorList>
    </citation>
    <scope>NUCLEOTIDE SEQUENCE [LARGE SCALE GENOMIC DNA]</scope>
    <source>
        <strain evidence="11 12">CLA-SR-H026</strain>
    </source>
</reference>
<protein>
    <recommendedName>
        <fullName evidence="8">Cardiolipin synthase</fullName>
        <ecNumber evidence="8">2.7.8.-</ecNumber>
    </recommendedName>
</protein>
<organism evidence="11 12">
    <name type="scientific">Aedoeadaptatus acetigenes</name>
    <dbReference type="NCBI Taxonomy" id="2981723"/>
    <lineage>
        <taxon>Bacteria</taxon>
        <taxon>Bacillati</taxon>
        <taxon>Bacillota</taxon>
        <taxon>Tissierellia</taxon>
        <taxon>Tissierellales</taxon>
        <taxon>Peptoniphilaceae</taxon>
        <taxon>Aedoeadaptatus</taxon>
    </lineage>
</organism>
<evidence type="ECO:0000256" key="7">
    <source>
        <dbReference type="ARBA" id="ARBA00023136"/>
    </source>
</evidence>
<evidence type="ECO:0000256" key="4">
    <source>
        <dbReference type="ARBA" id="ARBA00022692"/>
    </source>
</evidence>
<feature type="transmembrane region" description="Helical" evidence="9">
    <location>
        <begin position="20"/>
        <end position="39"/>
    </location>
</feature>
<keyword evidence="7 9" id="KW-0472">Membrane</keyword>
<evidence type="ECO:0000256" key="2">
    <source>
        <dbReference type="ARBA" id="ARBA00022475"/>
    </source>
</evidence>
<dbReference type="NCBIfam" id="TIGR04265">
    <property type="entry name" value="bac_cardiolipin"/>
    <property type="match status" value="1"/>
</dbReference>
<evidence type="ECO:0000313" key="12">
    <source>
        <dbReference type="Proteomes" id="UP001481872"/>
    </source>
</evidence>
<evidence type="ECO:0000256" key="1">
    <source>
        <dbReference type="ARBA" id="ARBA00004236"/>
    </source>
</evidence>
<feature type="domain" description="PLD phosphodiesterase" evidence="10">
    <location>
        <begin position="257"/>
        <end position="284"/>
    </location>
</feature>
<evidence type="ECO:0000256" key="8">
    <source>
        <dbReference type="NCBIfam" id="TIGR04265"/>
    </source>
</evidence>
<dbReference type="PANTHER" id="PTHR21248:SF22">
    <property type="entry name" value="PHOSPHOLIPASE D"/>
    <property type="match status" value="1"/>
</dbReference>
<feature type="domain" description="PLD phosphodiesterase" evidence="10">
    <location>
        <begin position="437"/>
        <end position="464"/>
    </location>
</feature>
<keyword evidence="5" id="KW-0677">Repeat</keyword>
<keyword evidence="3" id="KW-0808">Transferase</keyword>
<keyword evidence="6 9" id="KW-1133">Transmembrane helix</keyword>
<dbReference type="RefSeq" id="WP_349053660.1">
    <property type="nucleotide sequence ID" value="NZ_JBBNPS010000005.1"/>
</dbReference>
<dbReference type="CDD" id="cd09160">
    <property type="entry name" value="PLDc_SMU_988_like_2"/>
    <property type="match status" value="1"/>
</dbReference>
<dbReference type="PANTHER" id="PTHR21248">
    <property type="entry name" value="CARDIOLIPIN SYNTHASE"/>
    <property type="match status" value="1"/>
</dbReference>
<dbReference type="InterPro" id="IPR001736">
    <property type="entry name" value="PLipase_D/transphosphatidylase"/>
</dbReference>
<keyword evidence="2" id="KW-1003">Cell membrane</keyword>
<evidence type="ECO:0000256" key="5">
    <source>
        <dbReference type="ARBA" id="ARBA00022737"/>
    </source>
</evidence>
<dbReference type="Gene3D" id="3.30.870.10">
    <property type="entry name" value="Endonuclease Chain A"/>
    <property type="match status" value="2"/>
</dbReference>
<evidence type="ECO:0000259" key="10">
    <source>
        <dbReference type="PROSITE" id="PS50035"/>
    </source>
</evidence>
<dbReference type="SUPFAM" id="SSF56024">
    <property type="entry name" value="Phospholipase D/nuclease"/>
    <property type="match status" value="2"/>
</dbReference>
<keyword evidence="12" id="KW-1185">Reference proteome</keyword>
<evidence type="ECO:0000256" key="6">
    <source>
        <dbReference type="ARBA" id="ARBA00022989"/>
    </source>
</evidence>
<evidence type="ECO:0000256" key="3">
    <source>
        <dbReference type="ARBA" id="ARBA00022679"/>
    </source>
</evidence>
<dbReference type="EMBL" id="JBBNPS010000005">
    <property type="protein sequence ID" value="MEQ3353296.1"/>
    <property type="molecule type" value="Genomic_DNA"/>
</dbReference>
<gene>
    <name evidence="11" type="primary">cls</name>
    <name evidence="11" type="ORF">AAA081_03130</name>
</gene>
<evidence type="ECO:0000256" key="9">
    <source>
        <dbReference type="SAM" id="Phobius"/>
    </source>
</evidence>
<comment type="caution">
    <text evidence="11">The sequence shown here is derived from an EMBL/GenBank/DDBJ whole genome shotgun (WGS) entry which is preliminary data.</text>
</comment>
<dbReference type="InterPro" id="IPR022924">
    <property type="entry name" value="Cardiolipin_synthase"/>
</dbReference>
<dbReference type="Proteomes" id="UP001481872">
    <property type="component" value="Unassembled WGS sequence"/>
</dbReference>
<proteinExistence type="predicted"/>
<sequence>MKDFSDFTNRFRIKNSLPGVLTTLFLYGFLFFVQFALIYAVGHYLKEREDLFQWVVFVVDLGVGLHIVNDKRNDPVYKVAFLFTMIVLPLFGAFLYILSKWDIMRRWFSEKFETSKKKNFTYYRQDPEIMEETRSEDPLFYNTARFLWNQEDFPIYRNGECDYYPIGEDYWHRMLQELEKAEKFIFMEYFIVQQGEMWDSILDILKRKVQEGVEVRLMYDGTAVLTKLPIKYPQAMEELGIKTKVFKPIVPVLSLYQNHRDHRKILVIDNKVAFTGGINLADEYVNLKAPFGHWKDTGITIYGAAVRSFTNMFLAMWDVNADDPESFRPYIMPPEEEYKGKKSGYVIPFGDDPYGKNRVGKEVYNDMVNQAVNYLHIMTPYLILDDETKSDLIHLAHTGTDVKIITPHIPDKKIVFRVTRSYYKELIRNGVEIYEYTPGFVHAKSFVSDDRKAVVGTINCDYRSLFLHFECAAYFYDEAMARKVEGDFQETLKECTPFTMDMCMEFNYFQRAAGRVLRIFAPIM</sequence>
<evidence type="ECO:0000313" key="11">
    <source>
        <dbReference type="EMBL" id="MEQ3353296.1"/>
    </source>
</evidence>
<feature type="transmembrane region" description="Helical" evidence="9">
    <location>
        <begin position="51"/>
        <end position="68"/>
    </location>
</feature>